<sequence length="144" mass="16265">MVVILPRQAGQGLASLSSQLRDVDLVPLTQNLSKRFVHVRIPKFRVETRLPLETVLRPLGVRTIFHAPLMHQMVAGRSGRSHRINTIMHLSSIEVSESGSGYSPLATFQRLYTEPVQFWANHPFVFAIKDANHIYFMGHVVAPQ</sequence>
<dbReference type="Gene3D" id="2.30.39.10">
    <property type="entry name" value="Alpha-1-antitrypsin, domain 1"/>
    <property type="match status" value="1"/>
</dbReference>
<accession>B4GHD5</accession>
<dbReference type="eggNOG" id="KOG2392">
    <property type="taxonomic scope" value="Eukaryota"/>
</dbReference>
<dbReference type="InterPro" id="IPR042185">
    <property type="entry name" value="Serpin_sf_2"/>
</dbReference>
<keyword evidence="5" id="KW-1185">Reference proteome</keyword>
<dbReference type="GO" id="GO:0004867">
    <property type="term" value="F:serine-type endopeptidase inhibitor activity"/>
    <property type="evidence" value="ECO:0007669"/>
    <property type="project" value="UniProtKB-KW"/>
</dbReference>
<dbReference type="AlphaFoldDB" id="B4GHD5"/>
<evidence type="ECO:0000256" key="2">
    <source>
        <dbReference type="ARBA" id="ARBA00022900"/>
    </source>
</evidence>
<protein>
    <submittedName>
        <fullName evidence="4">GL16962</fullName>
    </submittedName>
</protein>
<dbReference type="InterPro" id="IPR042178">
    <property type="entry name" value="Serpin_sf_1"/>
</dbReference>
<feature type="domain" description="Serpin" evidence="3">
    <location>
        <begin position="1"/>
        <end position="143"/>
    </location>
</feature>
<dbReference type="InterPro" id="IPR036186">
    <property type="entry name" value="Serpin_sf"/>
</dbReference>
<reference evidence="4 5" key="1">
    <citation type="journal article" date="2007" name="Nature">
        <title>Evolution of genes and genomes on the Drosophila phylogeny.</title>
        <authorList>
            <consortium name="Drosophila 12 Genomes Consortium"/>
            <person name="Clark A.G."/>
            <person name="Eisen M.B."/>
            <person name="Smith D.R."/>
            <person name="Bergman C.M."/>
            <person name="Oliver B."/>
            <person name="Markow T.A."/>
            <person name="Kaufman T.C."/>
            <person name="Kellis M."/>
            <person name="Gelbart W."/>
            <person name="Iyer V.N."/>
            <person name="Pollard D.A."/>
            <person name="Sackton T.B."/>
            <person name="Larracuente A.M."/>
            <person name="Singh N.D."/>
            <person name="Abad J.P."/>
            <person name="Abt D.N."/>
            <person name="Adryan B."/>
            <person name="Aguade M."/>
            <person name="Akashi H."/>
            <person name="Anderson W.W."/>
            <person name="Aquadro C.F."/>
            <person name="Ardell D.H."/>
            <person name="Arguello R."/>
            <person name="Artieri C.G."/>
            <person name="Barbash D.A."/>
            <person name="Barker D."/>
            <person name="Barsanti P."/>
            <person name="Batterham P."/>
            <person name="Batzoglou S."/>
            <person name="Begun D."/>
            <person name="Bhutkar A."/>
            <person name="Blanco E."/>
            <person name="Bosak S.A."/>
            <person name="Bradley R.K."/>
            <person name="Brand A.D."/>
            <person name="Brent M.R."/>
            <person name="Brooks A.N."/>
            <person name="Brown R.H."/>
            <person name="Butlin R.K."/>
            <person name="Caggese C."/>
            <person name="Calvi B.R."/>
            <person name="Bernardo de Carvalho A."/>
            <person name="Caspi A."/>
            <person name="Castrezana S."/>
            <person name="Celniker S.E."/>
            <person name="Chang J.L."/>
            <person name="Chapple C."/>
            <person name="Chatterji S."/>
            <person name="Chinwalla A."/>
            <person name="Civetta A."/>
            <person name="Clifton S.W."/>
            <person name="Comeron J.M."/>
            <person name="Costello J.C."/>
            <person name="Coyne J.A."/>
            <person name="Daub J."/>
            <person name="David R.G."/>
            <person name="Delcher A.L."/>
            <person name="Delehaunty K."/>
            <person name="Do C.B."/>
            <person name="Ebling H."/>
            <person name="Edwards K."/>
            <person name="Eickbush T."/>
            <person name="Evans J.D."/>
            <person name="Filipski A."/>
            <person name="Findeiss S."/>
            <person name="Freyhult E."/>
            <person name="Fulton L."/>
            <person name="Fulton R."/>
            <person name="Garcia A.C."/>
            <person name="Gardiner A."/>
            <person name="Garfield D.A."/>
            <person name="Garvin B.E."/>
            <person name="Gibson G."/>
            <person name="Gilbert D."/>
            <person name="Gnerre S."/>
            <person name="Godfrey J."/>
            <person name="Good R."/>
            <person name="Gotea V."/>
            <person name="Gravely B."/>
            <person name="Greenberg A.J."/>
            <person name="Griffiths-Jones S."/>
            <person name="Gross S."/>
            <person name="Guigo R."/>
            <person name="Gustafson E.A."/>
            <person name="Haerty W."/>
            <person name="Hahn M.W."/>
            <person name="Halligan D.L."/>
            <person name="Halpern A.L."/>
            <person name="Halter G.M."/>
            <person name="Han M.V."/>
            <person name="Heger A."/>
            <person name="Hillier L."/>
            <person name="Hinrichs A.S."/>
            <person name="Holmes I."/>
            <person name="Hoskins R.A."/>
            <person name="Hubisz M.J."/>
            <person name="Hultmark D."/>
            <person name="Huntley M.A."/>
            <person name="Jaffe D.B."/>
            <person name="Jagadeeshan S."/>
            <person name="Jeck W.R."/>
            <person name="Johnson J."/>
            <person name="Jones C.D."/>
            <person name="Jordan W.C."/>
            <person name="Karpen G.H."/>
            <person name="Kataoka E."/>
            <person name="Keightley P.D."/>
            <person name="Kheradpour P."/>
            <person name="Kirkness E.F."/>
            <person name="Koerich L.B."/>
            <person name="Kristiansen K."/>
            <person name="Kudrna D."/>
            <person name="Kulathinal R.J."/>
            <person name="Kumar S."/>
            <person name="Kwok R."/>
            <person name="Lander E."/>
            <person name="Langley C.H."/>
            <person name="Lapoint R."/>
            <person name="Lazzaro B.P."/>
            <person name="Lee S.J."/>
            <person name="Levesque L."/>
            <person name="Li R."/>
            <person name="Lin C.F."/>
            <person name="Lin M.F."/>
            <person name="Lindblad-Toh K."/>
            <person name="Llopart A."/>
            <person name="Long M."/>
            <person name="Low L."/>
            <person name="Lozovsky E."/>
            <person name="Lu J."/>
            <person name="Luo M."/>
            <person name="Machado C.A."/>
            <person name="Makalowski W."/>
            <person name="Marzo M."/>
            <person name="Matsuda M."/>
            <person name="Matzkin L."/>
            <person name="McAllister B."/>
            <person name="McBride C.S."/>
            <person name="McKernan B."/>
            <person name="McKernan K."/>
            <person name="Mendez-Lago M."/>
            <person name="Minx P."/>
            <person name="Mollenhauer M.U."/>
            <person name="Montooth K."/>
            <person name="Mount S.M."/>
            <person name="Mu X."/>
            <person name="Myers E."/>
            <person name="Negre B."/>
            <person name="Newfeld S."/>
            <person name="Nielsen R."/>
            <person name="Noor M.A."/>
            <person name="O'Grady P."/>
            <person name="Pachter L."/>
            <person name="Papaceit M."/>
            <person name="Parisi M.J."/>
            <person name="Parisi M."/>
            <person name="Parts L."/>
            <person name="Pedersen J.S."/>
            <person name="Pesole G."/>
            <person name="Phillippy A.M."/>
            <person name="Ponting C.P."/>
            <person name="Pop M."/>
            <person name="Porcelli D."/>
            <person name="Powell J.R."/>
            <person name="Prohaska S."/>
            <person name="Pruitt K."/>
            <person name="Puig M."/>
            <person name="Quesneville H."/>
            <person name="Ram K.R."/>
            <person name="Rand D."/>
            <person name="Rasmussen M.D."/>
            <person name="Reed L.K."/>
            <person name="Reenan R."/>
            <person name="Reily A."/>
            <person name="Remington K.A."/>
            <person name="Rieger T.T."/>
            <person name="Ritchie M.G."/>
            <person name="Robin C."/>
            <person name="Rogers Y.H."/>
            <person name="Rohde C."/>
            <person name="Rozas J."/>
            <person name="Rubenfield M.J."/>
            <person name="Ruiz A."/>
            <person name="Russo S."/>
            <person name="Salzberg S.L."/>
            <person name="Sanchez-Gracia A."/>
            <person name="Saranga D.J."/>
            <person name="Sato H."/>
            <person name="Schaeffer S.W."/>
            <person name="Schatz M.C."/>
            <person name="Schlenke T."/>
            <person name="Schwartz R."/>
            <person name="Segarra C."/>
            <person name="Singh R.S."/>
            <person name="Sirot L."/>
            <person name="Sirota M."/>
            <person name="Sisneros N.B."/>
            <person name="Smith C.D."/>
            <person name="Smith T.F."/>
            <person name="Spieth J."/>
            <person name="Stage D.E."/>
            <person name="Stark A."/>
            <person name="Stephan W."/>
            <person name="Strausberg R.L."/>
            <person name="Strempel S."/>
            <person name="Sturgill D."/>
            <person name="Sutton G."/>
            <person name="Sutton G.G."/>
            <person name="Tao W."/>
            <person name="Teichmann S."/>
            <person name="Tobari Y.N."/>
            <person name="Tomimura Y."/>
            <person name="Tsolas J.M."/>
            <person name="Valente V.L."/>
            <person name="Venter E."/>
            <person name="Venter J.C."/>
            <person name="Vicario S."/>
            <person name="Vieira F.G."/>
            <person name="Vilella A.J."/>
            <person name="Villasante A."/>
            <person name="Walenz B."/>
            <person name="Wang J."/>
            <person name="Wasserman M."/>
            <person name="Watts T."/>
            <person name="Wilson D."/>
            <person name="Wilson R.K."/>
            <person name="Wing R.A."/>
            <person name="Wolfner M.F."/>
            <person name="Wong A."/>
            <person name="Wong G.K."/>
            <person name="Wu C.I."/>
            <person name="Wu G."/>
            <person name="Yamamoto D."/>
            <person name="Yang H.P."/>
            <person name="Yang S.P."/>
            <person name="Yorke J.A."/>
            <person name="Yoshida K."/>
            <person name="Zdobnov E."/>
            <person name="Zhang P."/>
            <person name="Zhang Y."/>
            <person name="Zimin A.V."/>
            <person name="Baldwin J."/>
            <person name="Abdouelleil A."/>
            <person name="Abdulkadir J."/>
            <person name="Abebe A."/>
            <person name="Abera B."/>
            <person name="Abreu J."/>
            <person name="Acer S.C."/>
            <person name="Aftuck L."/>
            <person name="Alexander A."/>
            <person name="An P."/>
            <person name="Anderson E."/>
            <person name="Anderson S."/>
            <person name="Arachi H."/>
            <person name="Azer M."/>
            <person name="Bachantsang P."/>
            <person name="Barry A."/>
            <person name="Bayul T."/>
            <person name="Berlin A."/>
            <person name="Bessette D."/>
            <person name="Bloom T."/>
            <person name="Blye J."/>
            <person name="Boguslavskiy L."/>
            <person name="Bonnet C."/>
            <person name="Boukhgalter B."/>
            <person name="Bourzgui I."/>
            <person name="Brown A."/>
            <person name="Cahill P."/>
            <person name="Channer S."/>
            <person name="Cheshatsang Y."/>
            <person name="Chuda L."/>
            <person name="Citroen M."/>
            <person name="Collymore A."/>
            <person name="Cooke P."/>
            <person name="Costello M."/>
            <person name="D'Aco K."/>
            <person name="Daza R."/>
            <person name="De Haan G."/>
            <person name="DeGray S."/>
            <person name="DeMaso C."/>
            <person name="Dhargay N."/>
            <person name="Dooley K."/>
            <person name="Dooley E."/>
            <person name="Doricent M."/>
            <person name="Dorje P."/>
            <person name="Dorjee K."/>
            <person name="Dupes A."/>
            <person name="Elong R."/>
            <person name="Falk J."/>
            <person name="Farina A."/>
            <person name="Faro S."/>
            <person name="Ferguson D."/>
            <person name="Fisher S."/>
            <person name="Foley C.D."/>
            <person name="Franke A."/>
            <person name="Friedrich D."/>
            <person name="Gadbois L."/>
            <person name="Gearin G."/>
            <person name="Gearin C.R."/>
            <person name="Giannoukos G."/>
            <person name="Goode T."/>
            <person name="Graham J."/>
            <person name="Grandbois E."/>
            <person name="Grewal S."/>
            <person name="Gyaltsen K."/>
            <person name="Hafez N."/>
            <person name="Hagos B."/>
            <person name="Hall J."/>
            <person name="Henson C."/>
            <person name="Hollinger A."/>
            <person name="Honan T."/>
            <person name="Huard M.D."/>
            <person name="Hughes L."/>
            <person name="Hurhula B."/>
            <person name="Husby M.E."/>
            <person name="Kamat A."/>
            <person name="Kanga B."/>
            <person name="Kashin S."/>
            <person name="Khazanovich D."/>
            <person name="Kisner P."/>
            <person name="Lance K."/>
            <person name="Lara M."/>
            <person name="Lee W."/>
            <person name="Lennon N."/>
            <person name="Letendre F."/>
            <person name="LeVine R."/>
            <person name="Lipovsky A."/>
            <person name="Liu X."/>
            <person name="Liu J."/>
            <person name="Liu S."/>
            <person name="Lokyitsang T."/>
            <person name="Lokyitsang Y."/>
            <person name="Lubonja R."/>
            <person name="Lui A."/>
            <person name="MacDonald P."/>
            <person name="Magnisalis V."/>
            <person name="Maru K."/>
            <person name="Matthews C."/>
            <person name="McCusker W."/>
            <person name="McDonough S."/>
            <person name="Mehta T."/>
            <person name="Meldrim J."/>
            <person name="Meneus L."/>
            <person name="Mihai O."/>
            <person name="Mihalev A."/>
            <person name="Mihova T."/>
            <person name="Mittelman R."/>
            <person name="Mlenga V."/>
            <person name="Montmayeur A."/>
            <person name="Mulrain L."/>
            <person name="Navidi A."/>
            <person name="Naylor J."/>
            <person name="Negash T."/>
            <person name="Nguyen T."/>
            <person name="Nguyen N."/>
            <person name="Nicol R."/>
            <person name="Norbu C."/>
            <person name="Norbu N."/>
            <person name="Novod N."/>
            <person name="O'Neill B."/>
            <person name="Osman S."/>
            <person name="Markiewicz E."/>
            <person name="Oyono O.L."/>
            <person name="Patti C."/>
            <person name="Phunkhang P."/>
            <person name="Pierre F."/>
            <person name="Priest M."/>
            <person name="Raghuraman S."/>
            <person name="Rege F."/>
            <person name="Reyes R."/>
            <person name="Rise C."/>
            <person name="Rogov P."/>
            <person name="Ross K."/>
            <person name="Ryan E."/>
            <person name="Settipalli S."/>
            <person name="Shea T."/>
            <person name="Sherpa N."/>
            <person name="Shi L."/>
            <person name="Shih D."/>
            <person name="Sparrow T."/>
            <person name="Spaulding J."/>
            <person name="Stalker J."/>
            <person name="Stange-Thomann N."/>
            <person name="Stavropoulos S."/>
            <person name="Stone C."/>
            <person name="Strader C."/>
            <person name="Tesfaye S."/>
            <person name="Thomson T."/>
            <person name="Thoulutsang Y."/>
            <person name="Thoulutsang D."/>
            <person name="Topham K."/>
            <person name="Topping I."/>
            <person name="Tsamla T."/>
            <person name="Vassiliev H."/>
            <person name="Vo A."/>
            <person name="Wangchuk T."/>
            <person name="Wangdi T."/>
            <person name="Weiand M."/>
            <person name="Wilkinson J."/>
            <person name="Wilson A."/>
            <person name="Yadav S."/>
            <person name="Young G."/>
            <person name="Yu Q."/>
            <person name="Zembek L."/>
            <person name="Zhong D."/>
            <person name="Zimmer A."/>
            <person name="Zwirko Z."/>
            <person name="Jaffe D.B."/>
            <person name="Alvarez P."/>
            <person name="Brockman W."/>
            <person name="Butler J."/>
            <person name="Chin C."/>
            <person name="Gnerre S."/>
            <person name="Grabherr M."/>
            <person name="Kleber M."/>
            <person name="Mauceli E."/>
            <person name="MacCallum I."/>
        </authorList>
    </citation>
    <scope>NUCLEOTIDE SEQUENCE [LARGE SCALE GENOMIC DNA]</scope>
    <source>
        <strain evidence="5">MSH-3 / Tucson 14011-0111.49</strain>
    </source>
</reference>
<dbReference type="OrthoDB" id="671595at2759"/>
<evidence type="ECO:0000313" key="4">
    <source>
        <dbReference type="EMBL" id="EDW35905.1"/>
    </source>
</evidence>
<dbReference type="STRING" id="7234.B4GHD5"/>
<dbReference type="PROSITE" id="PS00284">
    <property type="entry name" value="SERPIN"/>
    <property type="match status" value="1"/>
</dbReference>
<dbReference type="Proteomes" id="UP000008744">
    <property type="component" value="Unassembled WGS sequence"/>
</dbReference>
<evidence type="ECO:0000313" key="5">
    <source>
        <dbReference type="Proteomes" id="UP000008744"/>
    </source>
</evidence>
<evidence type="ECO:0000259" key="3">
    <source>
        <dbReference type="Pfam" id="PF00079"/>
    </source>
</evidence>
<dbReference type="Pfam" id="PF00079">
    <property type="entry name" value="Serpin"/>
    <property type="match status" value="1"/>
</dbReference>
<proteinExistence type="predicted"/>
<dbReference type="InterPro" id="IPR023796">
    <property type="entry name" value="Serpin_dom"/>
</dbReference>
<dbReference type="Gene3D" id="3.30.497.10">
    <property type="entry name" value="Antithrombin, subunit I, domain 2"/>
    <property type="match status" value="1"/>
</dbReference>
<dbReference type="InterPro" id="IPR000215">
    <property type="entry name" value="Serpin_fam"/>
</dbReference>
<keyword evidence="2" id="KW-0722">Serine protease inhibitor</keyword>
<dbReference type="InterPro" id="IPR023795">
    <property type="entry name" value="Serpin_CS"/>
</dbReference>
<gene>
    <name evidence="4" type="primary">Dper\GL16962</name>
    <name evidence="4" type="ORF">Dper_GL16962</name>
</gene>
<dbReference type="HOGENOM" id="CLU_1798466_0_0_1"/>
<dbReference type="PhylomeDB" id="B4GHD5"/>
<name>B4GHD5_DROPE</name>
<dbReference type="GO" id="GO:0005615">
    <property type="term" value="C:extracellular space"/>
    <property type="evidence" value="ECO:0007669"/>
    <property type="project" value="InterPro"/>
</dbReference>
<dbReference type="PANTHER" id="PTHR11461:SF372">
    <property type="entry name" value="ACCESSORY GLAND PROTEIN ACP76A-RELATED"/>
    <property type="match status" value="1"/>
</dbReference>
<dbReference type="PANTHER" id="PTHR11461">
    <property type="entry name" value="SERINE PROTEASE INHIBITOR, SERPIN"/>
    <property type="match status" value="1"/>
</dbReference>
<dbReference type="KEGG" id="dpe:6592584"/>
<dbReference type="SUPFAM" id="SSF56574">
    <property type="entry name" value="Serpins"/>
    <property type="match status" value="1"/>
</dbReference>
<dbReference type="EMBL" id="CH479183">
    <property type="protein sequence ID" value="EDW35905.1"/>
    <property type="molecule type" value="Genomic_DNA"/>
</dbReference>
<keyword evidence="1" id="KW-0646">Protease inhibitor</keyword>
<organism evidence="5">
    <name type="scientific">Drosophila persimilis</name>
    <name type="common">Fruit fly</name>
    <dbReference type="NCBI Taxonomy" id="7234"/>
    <lineage>
        <taxon>Eukaryota</taxon>
        <taxon>Metazoa</taxon>
        <taxon>Ecdysozoa</taxon>
        <taxon>Arthropoda</taxon>
        <taxon>Hexapoda</taxon>
        <taxon>Insecta</taxon>
        <taxon>Pterygota</taxon>
        <taxon>Neoptera</taxon>
        <taxon>Endopterygota</taxon>
        <taxon>Diptera</taxon>
        <taxon>Brachycera</taxon>
        <taxon>Muscomorpha</taxon>
        <taxon>Ephydroidea</taxon>
        <taxon>Drosophilidae</taxon>
        <taxon>Drosophila</taxon>
        <taxon>Sophophora</taxon>
    </lineage>
</organism>
<evidence type="ECO:0000256" key="1">
    <source>
        <dbReference type="ARBA" id="ARBA00022690"/>
    </source>
</evidence>